<dbReference type="EMBL" id="CP098023">
    <property type="protein sequence ID" value="WKD51149.1"/>
    <property type="molecule type" value="Genomic_DNA"/>
</dbReference>
<feature type="transmembrane region" description="Helical" evidence="1">
    <location>
        <begin position="39"/>
        <end position="57"/>
    </location>
</feature>
<evidence type="ECO:0000313" key="2">
    <source>
        <dbReference type="EMBL" id="WKD51149.1"/>
    </source>
</evidence>
<keyword evidence="1" id="KW-0472">Membrane</keyword>
<evidence type="ECO:0008006" key="4">
    <source>
        <dbReference type="Google" id="ProtNLM"/>
    </source>
</evidence>
<evidence type="ECO:0000313" key="3">
    <source>
        <dbReference type="Proteomes" id="UP001321520"/>
    </source>
</evidence>
<gene>
    <name evidence="2" type="ORF">M8T91_06975</name>
</gene>
<organism evidence="2 3">
    <name type="scientific">Microbulbifer spongiae</name>
    <dbReference type="NCBI Taxonomy" id="2944933"/>
    <lineage>
        <taxon>Bacteria</taxon>
        <taxon>Pseudomonadati</taxon>
        <taxon>Pseudomonadota</taxon>
        <taxon>Gammaproteobacteria</taxon>
        <taxon>Cellvibrionales</taxon>
        <taxon>Microbulbiferaceae</taxon>
        <taxon>Microbulbifer</taxon>
    </lineage>
</organism>
<keyword evidence="1" id="KW-0812">Transmembrane</keyword>
<sequence length="59" mass="7122">MSDTIWQFIGVGLLIWVVFDLFAGHTWLRRKYVRSKEPLGYWIILMMWLLFALWSLGVF</sequence>
<proteinExistence type="predicted"/>
<feature type="transmembrane region" description="Helical" evidence="1">
    <location>
        <begin position="6"/>
        <end position="27"/>
    </location>
</feature>
<name>A0ABY9EHF9_9GAMM</name>
<reference evidence="2 3" key="1">
    <citation type="submission" date="2022-05" db="EMBL/GenBank/DDBJ databases">
        <title>Microbulbifer sp. nov., isolated from sponge.</title>
        <authorList>
            <person name="Gao L."/>
        </authorList>
    </citation>
    <scope>NUCLEOTIDE SEQUENCE [LARGE SCALE GENOMIC DNA]</scope>
    <source>
        <strain evidence="2 3">MI-G</strain>
    </source>
</reference>
<dbReference type="RefSeq" id="WP_301418141.1">
    <property type="nucleotide sequence ID" value="NZ_CP098023.1"/>
</dbReference>
<keyword evidence="3" id="KW-1185">Reference proteome</keyword>
<keyword evidence="1" id="KW-1133">Transmembrane helix</keyword>
<evidence type="ECO:0000256" key="1">
    <source>
        <dbReference type="SAM" id="Phobius"/>
    </source>
</evidence>
<dbReference type="Proteomes" id="UP001321520">
    <property type="component" value="Chromosome"/>
</dbReference>
<protein>
    <recommendedName>
        <fullName evidence="4">Cardiolipin synthase N-terminal domain-containing protein</fullName>
    </recommendedName>
</protein>
<accession>A0ABY9EHF9</accession>